<proteinExistence type="predicted"/>
<feature type="region of interest" description="Disordered" evidence="1">
    <location>
        <begin position="154"/>
        <end position="185"/>
    </location>
</feature>
<accession>A0A0D9ZUR4</accession>
<protein>
    <recommendedName>
        <fullName evidence="2">UspA domain-containing protein</fullName>
    </recommendedName>
</protein>
<dbReference type="HOGENOM" id="CLU_1252384_0_0_1"/>
<dbReference type="Proteomes" id="UP000026961">
    <property type="component" value="Chromosome 5"/>
</dbReference>
<dbReference type="Pfam" id="PF00582">
    <property type="entry name" value="Usp"/>
    <property type="match status" value="1"/>
</dbReference>
<feature type="compositionally biased region" description="Basic residues" evidence="1">
    <location>
        <begin position="166"/>
        <end position="176"/>
    </location>
</feature>
<dbReference type="EnsemblPlants" id="OGLUM05G04660.1">
    <property type="protein sequence ID" value="OGLUM05G04660.1"/>
    <property type="gene ID" value="OGLUM05G04660"/>
</dbReference>
<keyword evidence="4" id="KW-1185">Reference proteome</keyword>
<dbReference type="InterPro" id="IPR014729">
    <property type="entry name" value="Rossmann-like_a/b/a_fold"/>
</dbReference>
<name>A0A0D9ZUR4_9ORYZ</name>
<dbReference type="InterPro" id="IPR006016">
    <property type="entry name" value="UspA"/>
</dbReference>
<dbReference type="STRING" id="40148.A0A0D9ZUR4"/>
<feature type="domain" description="UspA" evidence="2">
    <location>
        <begin position="27"/>
        <end position="155"/>
    </location>
</feature>
<dbReference type="AlphaFoldDB" id="A0A0D9ZUR4"/>
<dbReference type="PANTHER" id="PTHR46100:SF8">
    <property type="entry name" value="OS05G0170200 PROTEIN"/>
    <property type="match status" value="1"/>
</dbReference>
<dbReference type="PANTHER" id="PTHR46100">
    <property type="entry name" value="IMP2'P"/>
    <property type="match status" value="1"/>
</dbReference>
<evidence type="ECO:0000313" key="3">
    <source>
        <dbReference type="EnsemblPlants" id="OGLUM05G04660.1"/>
    </source>
</evidence>
<dbReference type="eggNOG" id="ENOG502S0HH">
    <property type="taxonomic scope" value="Eukaryota"/>
</dbReference>
<organism evidence="3">
    <name type="scientific">Oryza glumipatula</name>
    <dbReference type="NCBI Taxonomy" id="40148"/>
    <lineage>
        <taxon>Eukaryota</taxon>
        <taxon>Viridiplantae</taxon>
        <taxon>Streptophyta</taxon>
        <taxon>Embryophyta</taxon>
        <taxon>Tracheophyta</taxon>
        <taxon>Spermatophyta</taxon>
        <taxon>Magnoliopsida</taxon>
        <taxon>Liliopsida</taxon>
        <taxon>Poales</taxon>
        <taxon>Poaceae</taxon>
        <taxon>BOP clade</taxon>
        <taxon>Oryzoideae</taxon>
        <taxon>Oryzeae</taxon>
        <taxon>Oryzinae</taxon>
        <taxon>Oryza</taxon>
    </lineage>
</organism>
<evidence type="ECO:0000256" key="1">
    <source>
        <dbReference type="SAM" id="MobiDB-lite"/>
    </source>
</evidence>
<sequence>MICMRDRSRRGVARERMAAVSVGGGGRNIGVAMDFSACSKAALRWAAASLARPGDRLVLVHVKPSFQYEQGVAHLWEQQGSPMIPLVELADPRVSRIYGVAPDAETIGILTSAANQKGVEVVAKVYWGEPAKKLTEAAQGIPLHWLVVGNRGLGAGSDGEREHVRRQPRHLPRHRRQGEPAASAAATAARRNGGELLLMTHRLRFPTYICLGQL</sequence>
<evidence type="ECO:0000259" key="2">
    <source>
        <dbReference type="Pfam" id="PF00582"/>
    </source>
</evidence>
<dbReference type="CDD" id="cd23659">
    <property type="entry name" value="USP_At3g01520-like"/>
    <property type="match status" value="1"/>
</dbReference>
<dbReference type="Gene3D" id="3.40.50.620">
    <property type="entry name" value="HUPs"/>
    <property type="match status" value="1"/>
</dbReference>
<evidence type="ECO:0000313" key="4">
    <source>
        <dbReference type="Proteomes" id="UP000026961"/>
    </source>
</evidence>
<reference evidence="3" key="2">
    <citation type="submission" date="2018-05" db="EMBL/GenBank/DDBJ databases">
        <title>OgluRS3 (Oryza glumaepatula Reference Sequence Version 3).</title>
        <authorList>
            <person name="Zhang J."/>
            <person name="Kudrna D."/>
            <person name="Lee S."/>
            <person name="Talag J."/>
            <person name="Welchert J."/>
            <person name="Wing R.A."/>
        </authorList>
    </citation>
    <scope>NUCLEOTIDE SEQUENCE [LARGE SCALE GENOMIC DNA]</scope>
</reference>
<dbReference type="Gramene" id="OGLUM05G04660.1">
    <property type="protein sequence ID" value="OGLUM05G04660.1"/>
    <property type="gene ID" value="OGLUM05G04660"/>
</dbReference>
<reference evidence="3" key="1">
    <citation type="submission" date="2015-04" db="UniProtKB">
        <authorList>
            <consortium name="EnsemblPlants"/>
        </authorList>
    </citation>
    <scope>IDENTIFICATION</scope>
</reference>
<dbReference type="SUPFAM" id="SSF52402">
    <property type="entry name" value="Adenine nucleotide alpha hydrolases-like"/>
    <property type="match status" value="1"/>
</dbReference>